<proteinExistence type="predicted"/>
<accession>A0ACB6QZE7</accession>
<reference evidence="1" key="1">
    <citation type="journal article" date="2020" name="Stud. Mycol.">
        <title>101 Dothideomycetes genomes: a test case for predicting lifestyles and emergence of pathogens.</title>
        <authorList>
            <person name="Haridas S."/>
            <person name="Albert R."/>
            <person name="Binder M."/>
            <person name="Bloem J."/>
            <person name="Labutti K."/>
            <person name="Salamov A."/>
            <person name="Andreopoulos B."/>
            <person name="Baker S."/>
            <person name="Barry K."/>
            <person name="Bills G."/>
            <person name="Bluhm B."/>
            <person name="Cannon C."/>
            <person name="Castanera R."/>
            <person name="Culley D."/>
            <person name="Daum C."/>
            <person name="Ezra D."/>
            <person name="Gonzalez J."/>
            <person name="Henrissat B."/>
            <person name="Kuo A."/>
            <person name="Liang C."/>
            <person name="Lipzen A."/>
            <person name="Lutzoni F."/>
            <person name="Magnuson J."/>
            <person name="Mondo S."/>
            <person name="Nolan M."/>
            <person name="Ohm R."/>
            <person name="Pangilinan J."/>
            <person name="Park H.-J."/>
            <person name="Ramirez L."/>
            <person name="Alfaro M."/>
            <person name="Sun H."/>
            <person name="Tritt A."/>
            <person name="Yoshinaga Y."/>
            <person name="Zwiers L.-H."/>
            <person name="Turgeon B."/>
            <person name="Goodwin S."/>
            <person name="Spatafora J."/>
            <person name="Crous P."/>
            <person name="Grigoriev I."/>
        </authorList>
    </citation>
    <scope>NUCLEOTIDE SEQUENCE</scope>
    <source>
        <strain evidence="1">ATCC 200398</strain>
    </source>
</reference>
<evidence type="ECO:0000313" key="1">
    <source>
        <dbReference type="EMBL" id="KAF2472429.1"/>
    </source>
</evidence>
<sequence length="478" mass="53589">MRTALISELLSLASCERSFNSIILSYGFKFTHVLIAKEVSPVEPASKRKYEIFMLVRSLPKGSRVRGEGVEGVDNESKCVFKQREYEDAEKRVVAMTWWNIASIAADQRTELSLRAAAIMTEHVCSLVVSRMAGICVHMTREELCDANPAEHQFLHIGKASILLKTTAERVSTRLQAIRRMGELLSGEIPHCYAISSYGRNFLNLALAHHHLLSTYICDRLSHRVVMKDKLPRRENLFLESPVPVNVSWSRRNRRWICEVPFGKDRSAGRTIAGPQVSCLMKPIILDDIEAINPKVLQAQKPGQIYAFIDGSWASRRGNSKRDICDATFTSLAQWDVQSITVGRIESENPRNVLDVSHTNGVTEGDKDVVMRSSEMIPWKLNTLNSVCHGLQSVRVQTNTNLSWFSLLPYNAGIRCSRTAFAILGKAGSFRAIGRYIHQPGLIEAGRPATSILPLDSINAWLRRNQSRPGADADMFLN</sequence>
<name>A0ACB6QZE7_9PLEO</name>
<evidence type="ECO:0000313" key="2">
    <source>
        <dbReference type="Proteomes" id="UP000799755"/>
    </source>
</evidence>
<comment type="caution">
    <text evidence="1">The sequence shown here is derived from an EMBL/GenBank/DDBJ whole genome shotgun (WGS) entry which is preliminary data.</text>
</comment>
<organism evidence="1 2">
    <name type="scientific">Lindgomyces ingoldianus</name>
    <dbReference type="NCBI Taxonomy" id="673940"/>
    <lineage>
        <taxon>Eukaryota</taxon>
        <taxon>Fungi</taxon>
        <taxon>Dikarya</taxon>
        <taxon>Ascomycota</taxon>
        <taxon>Pezizomycotina</taxon>
        <taxon>Dothideomycetes</taxon>
        <taxon>Pleosporomycetidae</taxon>
        <taxon>Pleosporales</taxon>
        <taxon>Lindgomycetaceae</taxon>
        <taxon>Lindgomyces</taxon>
    </lineage>
</organism>
<gene>
    <name evidence="1" type="ORF">BDR25DRAFT_353454</name>
</gene>
<dbReference type="EMBL" id="MU003502">
    <property type="protein sequence ID" value="KAF2472429.1"/>
    <property type="molecule type" value="Genomic_DNA"/>
</dbReference>
<keyword evidence="2" id="KW-1185">Reference proteome</keyword>
<protein>
    <submittedName>
        <fullName evidence="1">Uncharacterized protein</fullName>
    </submittedName>
</protein>
<dbReference type="Proteomes" id="UP000799755">
    <property type="component" value="Unassembled WGS sequence"/>
</dbReference>